<sequence>MDPQQLLLTEHLGFAPLTLVDEVINAVNHIMYRCTDALEVFLKNRRNSQIQELRNKLTDDSDIMMDDAEPTNPEFRKKVFPLEDIEKGTAELETLLVSHVDRAFDKFELYTLRNILHIPPDLVSGGWLRLKHHEGLDMLADGDASADEEIKLLMEKIDLELTLRKVLQLQKAKAVKLVLALKHYRGCVAAIVSLGPASQLSPGKKAILRQHLEPMNENLYYLLGQTDTLLEQTLKLERKLSTGQFQEEGRFVPSLRDMYMNHKSVKLLNECGVLGDQGSLLLMYSATAQQPQPHMAGTLRPDPDLQRFNAAKEKMGHYFRFRPRSAWFNVLWMGVVPLSLTYMAYSYEGQLSFSRKFRKEVVLEEDYVPRKKDL</sequence>
<evidence type="ECO:0000313" key="11">
    <source>
        <dbReference type="EMBL" id="PSK38827.1"/>
    </source>
</evidence>
<dbReference type="EMBL" id="PYFQ01000004">
    <property type="protein sequence ID" value="PSK38827.1"/>
    <property type="molecule type" value="Genomic_DNA"/>
</dbReference>
<evidence type="ECO:0000256" key="2">
    <source>
        <dbReference type="ARBA" id="ARBA00008643"/>
    </source>
</evidence>
<gene>
    <name evidence="11" type="ORF">C7M61_002130</name>
</gene>
<keyword evidence="5" id="KW-0498">Mitosis</keyword>
<dbReference type="GO" id="GO:0005634">
    <property type="term" value="C:nucleus"/>
    <property type="evidence" value="ECO:0007669"/>
    <property type="project" value="InterPro"/>
</dbReference>
<keyword evidence="12" id="KW-1185">Reference proteome</keyword>
<proteinExistence type="inferred from homology"/>
<dbReference type="AlphaFoldDB" id="A0A2P7YS86"/>
<evidence type="ECO:0000256" key="6">
    <source>
        <dbReference type="ARBA" id="ARBA00022838"/>
    </source>
</evidence>
<accession>A0A2P7YS86</accession>
<evidence type="ECO:0000256" key="9">
    <source>
        <dbReference type="ARBA" id="ARBA00023328"/>
    </source>
</evidence>
<dbReference type="Pfam" id="PF05859">
    <property type="entry name" value="Mis12"/>
    <property type="match status" value="1"/>
</dbReference>
<dbReference type="PANTHER" id="PTHR14527">
    <property type="entry name" value="PROTEIN MIS12 HOMOLOG"/>
    <property type="match status" value="1"/>
</dbReference>
<reference evidence="11 12" key="1">
    <citation type="submission" date="2018-03" db="EMBL/GenBank/DDBJ databases">
        <title>Candida pseudohaemulonii genome assembly and annotation.</title>
        <authorList>
            <person name="Munoz J.F."/>
            <person name="Gade L.G."/>
            <person name="Chow N.A."/>
            <person name="Litvintseva A.P."/>
            <person name="Loparev V.N."/>
            <person name="Cuomo C.A."/>
        </authorList>
    </citation>
    <scope>NUCLEOTIDE SEQUENCE [LARGE SCALE GENOMIC DNA]</scope>
    <source>
        <strain evidence="11 12">B12108</strain>
    </source>
</reference>
<protein>
    <submittedName>
        <fullName evidence="11">Uncharacterized protein</fullName>
    </submittedName>
</protein>
<dbReference type="GO" id="GO:0051301">
    <property type="term" value="P:cell division"/>
    <property type="evidence" value="ECO:0007669"/>
    <property type="project" value="UniProtKB-KW"/>
</dbReference>
<evidence type="ECO:0000256" key="3">
    <source>
        <dbReference type="ARBA" id="ARBA00022454"/>
    </source>
</evidence>
<keyword evidence="4" id="KW-0132">Cell division</keyword>
<name>A0A2P7YS86_9ASCO</name>
<keyword evidence="9" id="KW-0137">Centromere</keyword>
<dbReference type="GO" id="GO:0000444">
    <property type="term" value="C:MIS12/MIND type complex"/>
    <property type="evidence" value="ECO:0007669"/>
    <property type="project" value="TreeGrafter"/>
</dbReference>
<keyword evidence="6" id="KW-0995">Kinetochore</keyword>
<evidence type="ECO:0000313" key="12">
    <source>
        <dbReference type="Proteomes" id="UP000241107"/>
    </source>
</evidence>
<dbReference type="GO" id="GO:0051382">
    <property type="term" value="P:kinetochore assembly"/>
    <property type="evidence" value="ECO:0007669"/>
    <property type="project" value="TreeGrafter"/>
</dbReference>
<dbReference type="PANTHER" id="PTHR14527:SF2">
    <property type="entry name" value="PROTEIN MIS12 HOMOLOG"/>
    <property type="match status" value="1"/>
</dbReference>
<dbReference type="Proteomes" id="UP000241107">
    <property type="component" value="Unassembled WGS sequence"/>
</dbReference>
<dbReference type="VEuPathDB" id="FungiDB:C7M61_002130"/>
<evidence type="ECO:0000256" key="1">
    <source>
        <dbReference type="ARBA" id="ARBA00004629"/>
    </source>
</evidence>
<keyword evidence="10" id="KW-0472">Membrane</keyword>
<dbReference type="STRING" id="418784.A0A2P7YS86"/>
<keyword evidence="10" id="KW-0812">Transmembrane</keyword>
<comment type="subcellular location">
    <subcellularLocation>
        <location evidence="1">Chromosome</location>
        <location evidence="1">Centromere</location>
        <location evidence="1">Kinetochore</location>
    </subcellularLocation>
</comment>
<evidence type="ECO:0000256" key="10">
    <source>
        <dbReference type="SAM" id="Phobius"/>
    </source>
</evidence>
<evidence type="ECO:0000256" key="4">
    <source>
        <dbReference type="ARBA" id="ARBA00022618"/>
    </source>
</evidence>
<keyword evidence="7" id="KW-0175">Coiled coil</keyword>
<dbReference type="GO" id="GO:0000070">
    <property type="term" value="P:mitotic sister chromatid segregation"/>
    <property type="evidence" value="ECO:0007669"/>
    <property type="project" value="TreeGrafter"/>
</dbReference>
<organism evidence="11 12">
    <name type="scientific">Candidozyma pseudohaemuli</name>
    <dbReference type="NCBI Taxonomy" id="418784"/>
    <lineage>
        <taxon>Eukaryota</taxon>
        <taxon>Fungi</taxon>
        <taxon>Dikarya</taxon>
        <taxon>Ascomycota</taxon>
        <taxon>Saccharomycotina</taxon>
        <taxon>Pichiomycetes</taxon>
        <taxon>Metschnikowiaceae</taxon>
        <taxon>Candidozyma</taxon>
    </lineage>
</organism>
<dbReference type="GeneID" id="36565519"/>
<keyword evidence="8" id="KW-0131">Cell cycle</keyword>
<comment type="similarity">
    <text evidence="2">Belongs to the mis12 family.</text>
</comment>
<comment type="caution">
    <text evidence="11">The sequence shown here is derived from an EMBL/GenBank/DDBJ whole genome shotgun (WGS) entry which is preliminary data.</text>
</comment>
<dbReference type="RefSeq" id="XP_024714013.1">
    <property type="nucleotide sequence ID" value="XM_024857514.1"/>
</dbReference>
<feature type="transmembrane region" description="Helical" evidence="10">
    <location>
        <begin position="326"/>
        <end position="345"/>
    </location>
</feature>
<dbReference type="InterPro" id="IPR008685">
    <property type="entry name" value="Centromere_Mis12"/>
</dbReference>
<dbReference type="OrthoDB" id="1884855at2759"/>
<keyword evidence="3" id="KW-0158">Chromosome</keyword>
<evidence type="ECO:0000256" key="7">
    <source>
        <dbReference type="ARBA" id="ARBA00023054"/>
    </source>
</evidence>
<evidence type="ECO:0000256" key="8">
    <source>
        <dbReference type="ARBA" id="ARBA00023306"/>
    </source>
</evidence>
<keyword evidence="10" id="KW-1133">Transmembrane helix</keyword>
<evidence type="ECO:0000256" key="5">
    <source>
        <dbReference type="ARBA" id="ARBA00022776"/>
    </source>
</evidence>